<reference evidence="1 2" key="1">
    <citation type="submission" date="2020-03" db="EMBL/GenBank/DDBJ databases">
        <title>Complete Genome Sequence of Halomonas hydrothermalis Strain Slthf2, Halophilic Bacterium Isolated from Deep-Sea Hydrothermal-Vent Environments.</title>
        <authorList>
            <person name="Takeyama N."/>
            <person name="Huang M."/>
            <person name="Sato K."/>
            <person name="Galipon J."/>
            <person name="Arakawa K."/>
        </authorList>
    </citation>
    <scope>NUCLEOTIDE SEQUENCE [LARGE SCALE GENOMIC DNA]</scope>
    <source>
        <strain evidence="1 2">Slthf2</strain>
    </source>
</reference>
<proteinExistence type="predicted"/>
<gene>
    <name evidence="1" type="ORF">HHSLTHF2_03180</name>
</gene>
<organism evidence="1 2">
    <name type="scientific">Halomonas hydrothermalis</name>
    <dbReference type="NCBI Taxonomy" id="115561"/>
    <lineage>
        <taxon>Bacteria</taxon>
        <taxon>Pseudomonadati</taxon>
        <taxon>Pseudomonadota</taxon>
        <taxon>Gammaproteobacteria</taxon>
        <taxon>Oceanospirillales</taxon>
        <taxon>Halomonadaceae</taxon>
        <taxon>Halomonas</taxon>
    </lineage>
</organism>
<dbReference type="EMBL" id="AP022843">
    <property type="protein sequence ID" value="BCB06428.1"/>
    <property type="molecule type" value="Genomic_DNA"/>
</dbReference>
<name>A0A6F8TYQ6_9GAMM</name>
<dbReference type="Proteomes" id="UP000502259">
    <property type="component" value="Chromosome"/>
</dbReference>
<protein>
    <submittedName>
        <fullName evidence="1">Uncharacterized protein</fullName>
    </submittedName>
</protein>
<keyword evidence="2" id="KW-1185">Reference proteome</keyword>
<dbReference type="RefSeq" id="WP_172419681.1">
    <property type="nucleotide sequence ID" value="NZ_AP022843.1"/>
</dbReference>
<evidence type="ECO:0000313" key="1">
    <source>
        <dbReference type="EMBL" id="BCB06428.1"/>
    </source>
</evidence>
<evidence type="ECO:0000313" key="2">
    <source>
        <dbReference type="Proteomes" id="UP000502259"/>
    </source>
</evidence>
<sequence length="175" mass="19563">MTESNWWASTPGWATRLPTRLSDTWRWFEAVWSYDYGDPRQLTELVRSEPIPPEYTNAVATIIAGERLPNRKAVAKAKIPAKERAETAVLVSVCLGIRDEVKYRAFDPDLDPDREHGVGAAAVASSIEPIELMRNADELGRECIQIAADAWGVSTETIENLIREAKTRLAAWPTV</sequence>
<dbReference type="AlphaFoldDB" id="A0A6F8TYQ6"/>
<accession>A0A6F8TYQ6</accession>